<feature type="signal peptide" evidence="1">
    <location>
        <begin position="1"/>
        <end position="25"/>
    </location>
</feature>
<dbReference type="VEuPathDB" id="VectorBase:AFUN2_010322"/>
<dbReference type="PANTHER" id="PTHR19143:SF327">
    <property type="entry name" value="FI21813P1-RELATED"/>
    <property type="match status" value="1"/>
</dbReference>
<dbReference type="InterPro" id="IPR050373">
    <property type="entry name" value="Fibrinogen_C-term_domain"/>
</dbReference>
<dbReference type="SUPFAM" id="SSF56496">
    <property type="entry name" value="Fibrinogen C-terminal domain-like"/>
    <property type="match status" value="1"/>
</dbReference>
<dbReference type="VEuPathDB" id="VectorBase:AFUN006219"/>
<dbReference type="InterPro" id="IPR002181">
    <property type="entry name" value="Fibrinogen_a/b/g_C_dom"/>
</dbReference>
<dbReference type="CDD" id="cd00087">
    <property type="entry name" value="FReD"/>
    <property type="match status" value="1"/>
</dbReference>
<organism evidence="3">
    <name type="scientific">Anopheles funestus</name>
    <name type="common">African malaria mosquito</name>
    <dbReference type="NCBI Taxonomy" id="62324"/>
    <lineage>
        <taxon>Eukaryota</taxon>
        <taxon>Metazoa</taxon>
        <taxon>Ecdysozoa</taxon>
        <taxon>Arthropoda</taxon>
        <taxon>Hexapoda</taxon>
        <taxon>Insecta</taxon>
        <taxon>Pterygota</taxon>
        <taxon>Neoptera</taxon>
        <taxon>Endopterygota</taxon>
        <taxon>Diptera</taxon>
        <taxon>Nematocera</taxon>
        <taxon>Culicoidea</taxon>
        <taxon>Culicidae</taxon>
        <taxon>Anophelinae</taxon>
        <taxon>Anopheles</taxon>
    </lineage>
</organism>
<dbReference type="Pfam" id="PF00147">
    <property type="entry name" value="Fibrinogen_C"/>
    <property type="match status" value="1"/>
</dbReference>
<dbReference type="AlphaFoldDB" id="A0A182RJ03"/>
<dbReference type="OrthoDB" id="7735550at2759"/>
<dbReference type="EnsemblMetazoa" id="AFUN006219-RA">
    <property type="protein sequence ID" value="AFUN006219-PA"/>
    <property type="gene ID" value="AFUN006219"/>
</dbReference>
<proteinExistence type="predicted"/>
<evidence type="ECO:0000256" key="1">
    <source>
        <dbReference type="SAM" id="SignalP"/>
    </source>
</evidence>
<keyword evidence="1" id="KW-0732">Signal</keyword>
<accession>A0A182RJ03</accession>
<dbReference type="STRING" id="62324.A0A182RJ03"/>
<dbReference type="PROSITE" id="PS51406">
    <property type="entry name" value="FIBRINOGEN_C_2"/>
    <property type="match status" value="1"/>
</dbReference>
<dbReference type="InterPro" id="IPR036056">
    <property type="entry name" value="Fibrinogen-like_C"/>
</dbReference>
<dbReference type="SMART" id="SM00186">
    <property type="entry name" value="FBG"/>
    <property type="match status" value="1"/>
</dbReference>
<feature type="domain" description="Fibrinogen C-terminal" evidence="2">
    <location>
        <begin position="135"/>
        <end position="352"/>
    </location>
</feature>
<protein>
    <recommendedName>
        <fullName evidence="2">Fibrinogen C-terminal domain-containing protein</fullName>
    </recommendedName>
</protein>
<dbReference type="PANTHER" id="PTHR19143">
    <property type="entry name" value="FIBRINOGEN/TENASCIN/ANGIOPOEITIN"/>
    <property type="match status" value="1"/>
</dbReference>
<dbReference type="RefSeq" id="XP_049286334.1">
    <property type="nucleotide sequence ID" value="XM_049430377.1"/>
</dbReference>
<dbReference type="GeneID" id="125765355"/>
<dbReference type="InterPro" id="IPR014716">
    <property type="entry name" value="Fibrinogen_a/b/g_C_1"/>
</dbReference>
<evidence type="ECO:0000313" key="3">
    <source>
        <dbReference type="EnsemblMetazoa" id="AFUN006219-PA"/>
    </source>
</evidence>
<dbReference type="Gene3D" id="3.90.215.10">
    <property type="entry name" value="Gamma Fibrinogen, chain A, domain 1"/>
    <property type="match status" value="1"/>
</dbReference>
<sequence length="360" mass="40800">MDDNSKGHKMLLLLLLASMLGGNIGAVVLAPQQLEQTSLHERLTALENRITLRDEELGRMLQLLLANQKEILKQLQQNPCSKIPAPTDGTQHPTGSAGCVRPCARYPSFTNTLDVGFSLNTDNSTAKAGAYQDLHSSDSYPRSCREIEDGMSGEETIYPNARPGGPGEPLEVYCDQDFEGGGWIVIQNRFDGFVNFNRSWEKYRDGFGDIGTEYWLGLDKIHRLTVAAPHEIAFVAESFRGERRWARYSLFEIGGETDRYRLQKLGVYTGTLGDEFTYNKGMEFSTYDQDHDQYADVNCALRTAAGWWHRSCTRINLNGMYGNESGVRFAYWLDWLHLQGLKRTRIMIRRTHQPNGFHGR</sequence>
<dbReference type="GO" id="GO:0005615">
    <property type="term" value="C:extracellular space"/>
    <property type="evidence" value="ECO:0007669"/>
    <property type="project" value="TreeGrafter"/>
</dbReference>
<feature type="chain" id="PRO_5021205921" description="Fibrinogen C-terminal domain-containing protein" evidence="1">
    <location>
        <begin position="26"/>
        <end position="360"/>
    </location>
</feature>
<evidence type="ECO:0000259" key="2">
    <source>
        <dbReference type="PROSITE" id="PS51406"/>
    </source>
</evidence>
<reference evidence="3" key="1">
    <citation type="submission" date="2020-05" db="UniProtKB">
        <authorList>
            <consortium name="EnsemblMetazoa"/>
        </authorList>
    </citation>
    <scope>IDENTIFICATION</scope>
    <source>
        <strain evidence="3">FUMOZ</strain>
    </source>
</reference>
<dbReference type="KEGG" id="afun:125765355"/>
<name>A0A182RJ03_ANOFN</name>